<evidence type="ECO:0000256" key="1">
    <source>
        <dbReference type="ARBA" id="ARBA00023015"/>
    </source>
</evidence>
<organism evidence="7 8">
    <name type="scientific">Phycicoccus endophyticus</name>
    <dbReference type="NCBI Taxonomy" id="1690220"/>
    <lineage>
        <taxon>Bacteria</taxon>
        <taxon>Bacillati</taxon>
        <taxon>Actinomycetota</taxon>
        <taxon>Actinomycetes</taxon>
        <taxon>Micrococcales</taxon>
        <taxon>Intrasporangiaceae</taxon>
        <taxon>Phycicoccus</taxon>
    </lineage>
</organism>
<feature type="DNA-binding region" description="H-T-H motif" evidence="4">
    <location>
        <begin position="22"/>
        <end position="41"/>
    </location>
</feature>
<evidence type="ECO:0000256" key="3">
    <source>
        <dbReference type="ARBA" id="ARBA00023163"/>
    </source>
</evidence>
<dbReference type="Gene3D" id="1.10.357.10">
    <property type="entry name" value="Tetracycline Repressor, domain 2"/>
    <property type="match status" value="1"/>
</dbReference>
<evidence type="ECO:0000313" key="8">
    <source>
        <dbReference type="Proteomes" id="UP000515976"/>
    </source>
</evidence>
<dbReference type="GO" id="GO:0003700">
    <property type="term" value="F:DNA-binding transcription factor activity"/>
    <property type="evidence" value="ECO:0007669"/>
    <property type="project" value="TreeGrafter"/>
</dbReference>
<dbReference type="PRINTS" id="PR00455">
    <property type="entry name" value="HTHTETR"/>
</dbReference>
<dbReference type="PANTHER" id="PTHR30055:SF234">
    <property type="entry name" value="HTH-TYPE TRANSCRIPTIONAL REGULATOR BETI"/>
    <property type="match status" value="1"/>
</dbReference>
<evidence type="ECO:0000313" key="7">
    <source>
        <dbReference type="EMBL" id="QNN50097.1"/>
    </source>
</evidence>
<evidence type="ECO:0000256" key="5">
    <source>
        <dbReference type="SAM" id="MobiDB-lite"/>
    </source>
</evidence>
<keyword evidence="8" id="KW-1185">Reference proteome</keyword>
<evidence type="ECO:0000256" key="4">
    <source>
        <dbReference type="PROSITE-ProRule" id="PRU00335"/>
    </source>
</evidence>
<dbReference type="EMBL" id="CP060712">
    <property type="protein sequence ID" value="QNN50097.1"/>
    <property type="molecule type" value="Genomic_DNA"/>
</dbReference>
<proteinExistence type="predicted"/>
<dbReference type="AlphaFoldDB" id="A0A7G9R3C2"/>
<dbReference type="RefSeq" id="WP_166102184.1">
    <property type="nucleotide sequence ID" value="NZ_BMMY01000002.1"/>
</dbReference>
<dbReference type="KEGG" id="pei:H9L10_03250"/>
<dbReference type="GO" id="GO:0045892">
    <property type="term" value="P:negative regulation of DNA-templated transcription"/>
    <property type="evidence" value="ECO:0007669"/>
    <property type="project" value="UniProtKB-ARBA"/>
</dbReference>
<sequence>MHAHIIDTAKTVFLESGYDRASMDAVAAAASTSKRSLYAHFPSKEALFTACVDRSHELFEGRLAVPSHYSDEPIEAIVRYCVRFGQLLTYAPIAGFCRMGVTEAARLPEAAAQIHDTFLGTATTGLARHIEKCWAATPDLARENATLILGAAVGPLLTDVLYGLVPLQQEMPDETATPLTPHATIEHAVTALLPQSPREGRASRSAIIEAKQSGHDKGSR</sequence>
<dbReference type="PROSITE" id="PS50977">
    <property type="entry name" value="HTH_TETR_2"/>
    <property type="match status" value="1"/>
</dbReference>
<dbReference type="Pfam" id="PF00440">
    <property type="entry name" value="TetR_N"/>
    <property type="match status" value="1"/>
</dbReference>
<evidence type="ECO:0000259" key="6">
    <source>
        <dbReference type="PROSITE" id="PS50977"/>
    </source>
</evidence>
<feature type="region of interest" description="Disordered" evidence="5">
    <location>
        <begin position="195"/>
        <end position="220"/>
    </location>
</feature>
<keyword evidence="3" id="KW-0804">Transcription</keyword>
<dbReference type="PANTHER" id="PTHR30055">
    <property type="entry name" value="HTH-TYPE TRANSCRIPTIONAL REGULATOR RUTR"/>
    <property type="match status" value="1"/>
</dbReference>
<dbReference type="FunFam" id="1.10.10.60:FF:000141">
    <property type="entry name" value="TetR family transcriptional regulator"/>
    <property type="match status" value="1"/>
</dbReference>
<dbReference type="InterPro" id="IPR009057">
    <property type="entry name" value="Homeodomain-like_sf"/>
</dbReference>
<dbReference type="GO" id="GO:0000976">
    <property type="term" value="F:transcription cis-regulatory region binding"/>
    <property type="evidence" value="ECO:0007669"/>
    <property type="project" value="TreeGrafter"/>
</dbReference>
<dbReference type="SUPFAM" id="SSF46689">
    <property type="entry name" value="Homeodomain-like"/>
    <property type="match status" value="1"/>
</dbReference>
<dbReference type="InterPro" id="IPR050109">
    <property type="entry name" value="HTH-type_TetR-like_transc_reg"/>
</dbReference>
<name>A0A7G9R3C2_9MICO</name>
<keyword evidence="1" id="KW-0805">Transcription regulation</keyword>
<dbReference type="Proteomes" id="UP000515976">
    <property type="component" value="Chromosome"/>
</dbReference>
<feature type="domain" description="HTH tetR-type" evidence="6">
    <location>
        <begin position="1"/>
        <end position="59"/>
    </location>
</feature>
<protein>
    <submittedName>
        <fullName evidence="7">TetR/AcrR family transcriptional regulator</fullName>
    </submittedName>
</protein>
<gene>
    <name evidence="7" type="ORF">H9L10_03250</name>
</gene>
<reference evidence="7 8" key="1">
    <citation type="submission" date="2020-08" db="EMBL/GenBank/DDBJ databases">
        <title>Genome sequence of Phycicoccus endophyticus JCM 31784T.</title>
        <authorList>
            <person name="Hyun D.-W."/>
            <person name="Bae J.-W."/>
        </authorList>
    </citation>
    <scope>NUCLEOTIDE SEQUENCE [LARGE SCALE GENOMIC DNA]</scope>
    <source>
        <strain evidence="7 8">JCM 31784</strain>
    </source>
</reference>
<keyword evidence="2 4" id="KW-0238">DNA-binding</keyword>
<accession>A0A7G9R3C2</accession>
<dbReference type="InterPro" id="IPR001647">
    <property type="entry name" value="HTH_TetR"/>
</dbReference>
<evidence type="ECO:0000256" key="2">
    <source>
        <dbReference type="ARBA" id="ARBA00023125"/>
    </source>
</evidence>